<sequence>MNRESKIKCLEQKVWDIAIIGGGASGLGVALDALSRGLSVLLVEKSDFAKGTSSRSTKLLHGGVRYLAHGQIKIVMDALKERSIILKNAPHVSRKQTFIIPIYTFYDLIKYNTGLKVYDMLAGKYSIGSSKFISKARVMRSLPTINSKGLIGGVVYYDGQFDDARLALNIAQTCDDMGGNILNYMKVISLGKNENGHINGFLIQDMISKRKYHILAHTVVNATGVFADKVLKMDNIKSKKTLKPSQGSHIVLDRAFLASDDALMIPKTADGRVLFAIPWHEKVILGTTDILRKTPKNEPVPLAREIDFILETFGTFMVKKPHKSDILSSYAGMRPLAAPAEERSKTQDISRSHKITVSKSGLVSIIGGKWTTFRKMGEDAVDAIVNKYTIKIPQSSSSMVKIHGYKDGVASGHLSIYGSDADHIIKLWVDQPDLNQPLHPDYPYTRAEVIWAVRNEMALKVDDVLARRFRMLFLDAKAATEMVSMVAELMAKELVRDEVWIQAEIHRFKKLAKKYMI</sequence>
<keyword evidence="10" id="KW-1185">Reference proteome</keyword>
<dbReference type="InterPro" id="IPR038299">
    <property type="entry name" value="DAO_C_sf"/>
</dbReference>
<evidence type="ECO:0000256" key="3">
    <source>
        <dbReference type="ARBA" id="ARBA00022630"/>
    </source>
</evidence>
<evidence type="ECO:0000313" key="10">
    <source>
        <dbReference type="Proteomes" id="UP000027821"/>
    </source>
</evidence>
<dbReference type="Pfam" id="PF01266">
    <property type="entry name" value="DAO"/>
    <property type="match status" value="1"/>
</dbReference>
<evidence type="ECO:0000256" key="2">
    <source>
        <dbReference type="ARBA" id="ARBA00007330"/>
    </source>
</evidence>
<gene>
    <name evidence="9" type="ORF">EL17_03180</name>
</gene>
<dbReference type="Pfam" id="PF16901">
    <property type="entry name" value="DAO_C"/>
    <property type="match status" value="1"/>
</dbReference>
<comment type="caution">
    <text evidence="9">The sequence shown here is derived from an EMBL/GenBank/DDBJ whole genome shotgun (WGS) entry which is preliminary data.</text>
</comment>
<dbReference type="PANTHER" id="PTHR11985:SF35">
    <property type="entry name" value="ANAEROBIC GLYCEROL-3-PHOSPHATE DEHYDROGENASE SUBUNIT A"/>
    <property type="match status" value="1"/>
</dbReference>
<dbReference type="EMBL" id="JMIH01000014">
    <property type="protein sequence ID" value="KEO74693.1"/>
    <property type="molecule type" value="Genomic_DNA"/>
</dbReference>
<dbReference type="RefSeq" id="WP_035072059.1">
    <property type="nucleotide sequence ID" value="NZ_JMIH01000014.1"/>
</dbReference>
<feature type="domain" description="Alpha-glycerophosphate oxidase C-terminal" evidence="8">
    <location>
        <begin position="396"/>
        <end position="497"/>
    </location>
</feature>
<dbReference type="GO" id="GO:0004368">
    <property type="term" value="F:glycerol-3-phosphate dehydrogenase (quinone) activity"/>
    <property type="evidence" value="ECO:0007669"/>
    <property type="project" value="InterPro"/>
</dbReference>
<dbReference type="InterPro" id="IPR000447">
    <property type="entry name" value="G3P_DH_FAD-dep"/>
</dbReference>
<comment type="similarity">
    <text evidence="2">Belongs to the FAD-dependent glycerol-3-phosphate dehydrogenase family.</text>
</comment>
<dbReference type="STRING" id="1048983.EL17_03180"/>
<keyword evidence="6" id="KW-0560">Oxidoreductase</keyword>
<dbReference type="Gene3D" id="3.50.50.60">
    <property type="entry name" value="FAD/NAD(P)-binding domain"/>
    <property type="match status" value="1"/>
</dbReference>
<dbReference type="Gene3D" id="1.10.8.870">
    <property type="entry name" value="Alpha-glycerophosphate oxidase, cap domain"/>
    <property type="match status" value="1"/>
</dbReference>
<dbReference type="AlphaFoldDB" id="A0A074L4C6"/>
<proteinExistence type="inferred from homology"/>
<dbReference type="GO" id="GO:0046168">
    <property type="term" value="P:glycerol-3-phosphate catabolic process"/>
    <property type="evidence" value="ECO:0007669"/>
    <property type="project" value="TreeGrafter"/>
</dbReference>
<evidence type="ECO:0000256" key="1">
    <source>
        <dbReference type="ARBA" id="ARBA00001974"/>
    </source>
</evidence>
<evidence type="ECO:0000256" key="4">
    <source>
        <dbReference type="ARBA" id="ARBA00022798"/>
    </source>
</evidence>
<evidence type="ECO:0000259" key="7">
    <source>
        <dbReference type="Pfam" id="PF01266"/>
    </source>
</evidence>
<dbReference type="SUPFAM" id="SSF51905">
    <property type="entry name" value="FAD/NAD(P)-binding domain"/>
    <property type="match status" value="1"/>
</dbReference>
<dbReference type="InterPro" id="IPR036188">
    <property type="entry name" value="FAD/NAD-bd_sf"/>
</dbReference>
<evidence type="ECO:0000313" key="9">
    <source>
        <dbReference type="EMBL" id="KEO74693.1"/>
    </source>
</evidence>
<dbReference type="GO" id="GO:0006071">
    <property type="term" value="P:glycerol metabolic process"/>
    <property type="evidence" value="ECO:0007669"/>
    <property type="project" value="UniProtKB-KW"/>
</dbReference>
<evidence type="ECO:0000259" key="8">
    <source>
        <dbReference type="Pfam" id="PF16901"/>
    </source>
</evidence>
<keyword evidence="5" id="KW-0274">FAD</keyword>
<reference evidence="9 10" key="1">
    <citation type="submission" date="2014-04" db="EMBL/GenBank/DDBJ databases">
        <title>Characterization and application of a salt tolerant electro-active bacterium.</title>
        <authorList>
            <person name="Yang L."/>
            <person name="Wei S."/>
            <person name="Tay Q.X.M."/>
        </authorList>
    </citation>
    <scope>NUCLEOTIDE SEQUENCE [LARGE SCALE GENOMIC DNA]</scope>
    <source>
        <strain evidence="9 10">LY1</strain>
    </source>
</reference>
<dbReference type="InterPro" id="IPR031656">
    <property type="entry name" value="DAO_C"/>
</dbReference>
<feature type="domain" description="FAD dependent oxidoreductase" evidence="7">
    <location>
        <begin position="16"/>
        <end position="339"/>
    </location>
</feature>
<organism evidence="9 10">
    <name type="scientific">Anditalea andensis</name>
    <dbReference type="NCBI Taxonomy" id="1048983"/>
    <lineage>
        <taxon>Bacteria</taxon>
        <taxon>Pseudomonadati</taxon>
        <taxon>Bacteroidota</taxon>
        <taxon>Cytophagia</taxon>
        <taxon>Cytophagales</taxon>
        <taxon>Cytophagaceae</taxon>
        <taxon>Anditalea</taxon>
    </lineage>
</organism>
<dbReference type="PANTHER" id="PTHR11985">
    <property type="entry name" value="GLYCEROL-3-PHOSPHATE DEHYDROGENASE"/>
    <property type="match status" value="1"/>
</dbReference>
<dbReference type="PRINTS" id="PR01001">
    <property type="entry name" value="FADG3PDH"/>
</dbReference>
<keyword evidence="4" id="KW-0319">Glycerol metabolism</keyword>
<dbReference type="eggNOG" id="COG0578">
    <property type="taxonomic scope" value="Bacteria"/>
</dbReference>
<dbReference type="Gene3D" id="3.30.9.10">
    <property type="entry name" value="D-Amino Acid Oxidase, subunit A, domain 2"/>
    <property type="match status" value="1"/>
</dbReference>
<keyword evidence="3" id="KW-0285">Flavoprotein</keyword>
<evidence type="ECO:0000256" key="6">
    <source>
        <dbReference type="ARBA" id="ARBA00023002"/>
    </source>
</evidence>
<dbReference type="InterPro" id="IPR006076">
    <property type="entry name" value="FAD-dep_OxRdtase"/>
</dbReference>
<name>A0A074L4C6_9BACT</name>
<protein>
    <submittedName>
        <fullName evidence="9">FAD-dependent oxidoreductase</fullName>
    </submittedName>
</protein>
<evidence type="ECO:0000256" key="5">
    <source>
        <dbReference type="ARBA" id="ARBA00022827"/>
    </source>
</evidence>
<dbReference type="Proteomes" id="UP000027821">
    <property type="component" value="Unassembled WGS sequence"/>
</dbReference>
<accession>A0A074L4C6</accession>
<comment type="cofactor">
    <cofactor evidence="1">
        <name>FAD</name>
        <dbReference type="ChEBI" id="CHEBI:57692"/>
    </cofactor>
</comment>
<dbReference type="OrthoDB" id="9766796at2"/>